<sequence length="367" mass="40498">MNTSLNNKIYLSYGNQAKKLVKEILAAVKPEQQLKKSDLIALKPNLINATPAEQGATTDPEIVAGVIEYFQLRGFNNLMIMEGSWVGANTTRAFQVCGYQKLADHYQLPLFNLQQDSYQKIKIADYEMEIASTALKADYIINFPVLKGHCQTKITCALKNMKGCISNREKRKFHQQGLHAPIAYLNKVLKQDLIIVDGIYGDLDFEEGGNPVQMNRILLGNDPVLIDSYAARLLGYQPAEIKYITLAAKLGVGSNRLEQAEVIELNQDHQSTQLRADGKIKNLAAKVKAGSACSACYGSLIHALKRIDQQGKLDQLRKPIKIGQDYQKQQLAGLGIGSCCSKAEKFVPGCPPSAGDILEFLQAELVN</sequence>
<dbReference type="EMBL" id="FOTI01000017">
    <property type="protein sequence ID" value="SFL54561.1"/>
    <property type="molecule type" value="Genomic_DNA"/>
</dbReference>
<dbReference type="AlphaFoldDB" id="A0A1I4IL74"/>
<accession>A0A1I4IL74</accession>
<feature type="domain" description="DUF362" evidence="1">
    <location>
        <begin position="40"/>
        <end position="232"/>
    </location>
</feature>
<reference evidence="2 3" key="1">
    <citation type="submission" date="2016-10" db="EMBL/GenBank/DDBJ databases">
        <authorList>
            <person name="de Groot N.N."/>
        </authorList>
    </citation>
    <scope>NUCLEOTIDE SEQUENCE [LARGE SCALE GENOMIC DNA]</scope>
    <source>
        <strain evidence="2 3">ATCC 51327</strain>
    </source>
</reference>
<evidence type="ECO:0000313" key="2">
    <source>
        <dbReference type="EMBL" id="SFL54561.1"/>
    </source>
</evidence>
<dbReference type="OrthoDB" id="9785671at2"/>
<keyword evidence="3" id="KW-1185">Reference proteome</keyword>
<proteinExistence type="predicted"/>
<evidence type="ECO:0000313" key="3">
    <source>
        <dbReference type="Proteomes" id="UP000199006"/>
    </source>
</evidence>
<dbReference type="InterPro" id="IPR007160">
    <property type="entry name" value="DUF362"/>
</dbReference>
<dbReference type="Pfam" id="PF04015">
    <property type="entry name" value="DUF362"/>
    <property type="match status" value="1"/>
</dbReference>
<dbReference type="Proteomes" id="UP000199006">
    <property type="component" value="Unassembled WGS sequence"/>
</dbReference>
<protein>
    <submittedName>
        <fullName evidence="2">Uncharacterized conserved protein, DUF362 family</fullName>
    </submittedName>
</protein>
<evidence type="ECO:0000259" key="1">
    <source>
        <dbReference type="Pfam" id="PF04015"/>
    </source>
</evidence>
<name>A0A1I4IL74_9FIRM</name>
<organism evidence="2 3">
    <name type="scientific">Halanaerobium salsuginis</name>
    <dbReference type="NCBI Taxonomy" id="29563"/>
    <lineage>
        <taxon>Bacteria</taxon>
        <taxon>Bacillati</taxon>
        <taxon>Bacillota</taxon>
        <taxon>Clostridia</taxon>
        <taxon>Halanaerobiales</taxon>
        <taxon>Halanaerobiaceae</taxon>
        <taxon>Halanaerobium</taxon>
    </lineage>
</organism>
<dbReference type="RefSeq" id="WP_089861479.1">
    <property type="nucleotide sequence ID" value="NZ_FOTI01000017.1"/>
</dbReference>
<gene>
    <name evidence="2" type="ORF">SAMN02983006_01447</name>
</gene>